<dbReference type="EMBL" id="CP159578">
    <property type="protein sequence ID" value="XCJ80092.1"/>
    <property type="molecule type" value="Genomic_DNA"/>
</dbReference>
<evidence type="ECO:0008006" key="3">
    <source>
        <dbReference type="Google" id="ProtNLM"/>
    </source>
</evidence>
<sequence>MCADLSIRGPDAGRSALAGSEASRKANPGAVYGADASRGPLSGADTGPHSGADTGPHSGADTGPHSGVLGCEALRQITGYQRPADIARCLREQGVRVFHGRRGPWTTLDLINQAGGLGGHAANDTLDPRQVL</sequence>
<dbReference type="AlphaFoldDB" id="A0AB74U7N0"/>
<proteinExistence type="predicted"/>
<evidence type="ECO:0000256" key="1">
    <source>
        <dbReference type="SAM" id="MobiDB-lite"/>
    </source>
</evidence>
<dbReference type="RefSeq" id="WP_353980939.1">
    <property type="nucleotide sequence ID" value="NZ_CP159578.1"/>
</dbReference>
<accession>A0AB74U7N0</accession>
<protein>
    <recommendedName>
        <fullName evidence="3">DUF4224 domain-containing protein</fullName>
    </recommendedName>
</protein>
<feature type="region of interest" description="Disordered" evidence="1">
    <location>
        <begin position="1"/>
        <end position="68"/>
    </location>
</feature>
<gene>
    <name evidence="2" type="ORF">ABV408_02680</name>
</gene>
<organism evidence="2">
    <name type="scientific">Salinicola endophyticus</name>
    <dbReference type="NCBI Taxonomy" id="1949083"/>
    <lineage>
        <taxon>Bacteria</taxon>
        <taxon>Pseudomonadati</taxon>
        <taxon>Pseudomonadota</taxon>
        <taxon>Gammaproteobacteria</taxon>
        <taxon>Oceanospirillales</taxon>
        <taxon>Halomonadaceae</taxon>
        <taxon>Salinicola</taxon>
    </lineage>
</organism>
<evidence type="ECO:0000313" key="2">
    <source>
        <dbReference type="EMBL" id="XCJ80092.1"/>
    </source>
</evidence>
<name>A0AB74U7N0_9GAMM</name>
<reference evidence="2" key="1">
    <citation type="submission" date="2024-06" db="EMBL/GenBank/DDBJ databases">
        <title>Complete genome of Salinicola endophyticus HNIBRBA4755.</title>
        <authorList>
            <person name="Shin S.Y."/>
            <person name="Kang H."/>
            <person name="Song J."/>
        </authorList>
    </citation>
    <scope>NUCLEOTIDE SEQUENCE</scope>
    <source>
        <strain evidence="2">HNIBRBA4755</strain>
    </source>
</reference>